<keyword evidence="1" id="KW-0472">Membrane</keyword>
<dbReference type="RefSeq" id="WP_093448937.1">
    <property type="nucleotide sequence ID" value="NZ_CAXQIN010000193.1"/>
</dbReference>
<keyword evidence="2" id="KW-0732">Signal</keyword>
<keyword evidence="1" id="KW-0812">Transmembrane</keyword>
<proteinExistence type="predicted"/>
<dbReference type="NCBIfam" id="TIGR03370">
    <property type="entry name" value="VPLPA-CTERM"/>
    <property type="match status" value="1"/>
</dbReference>
<feature type="transmembrane region" description="Helical" evidence="1">
    <location>
        <begin position="203"/>
        <end position="222"/>
    </location>
</feature>
<keyword evidence="4" id="KW-1185">Reference proteome</keyword>
<organism evidence="3 4">
    <name type="scientific">Pseudooceanicola nitratireducens</name>
    <dbReference type="NCBI Taxonomy" id="517719"/>
    <lineage>
        <taxon>Bacteria</taxon>
        <taxon>Pseudomonadati</taxon>
        <taxon>Pseudomonadota</taxon>
        <taxon>Alphaproteobacteria</taxon>
        <taxon>Rhodobacterales</taxon>
        <taxon>Paracoccaceae</taxon>
        <taxon>Pseudooceanicola</taxon>
    </lineage>
</organism>
<dbReference type="AlphaFoldDB" id="A0A1I1H5K0"/>
<evidence type="ECO:0000313" key="3">
    <source>
        <dbReference type="EMBL" id="SFC19277.1"/>
    </source>
</evidence>
<gene>
    <name evidence="3" type="ORF">SAMN05421762_0132</name>
</gene>
<protein>
    <submittedName>
        <fullName evidence="3">VPLPA-CTERM protein sorting domain-containing protein</fullName>
    </submittedName>
</protein>
<dbReference type="STRING" id="517719.SAMN05421762_0132"/>
<dbReference type="Proteomes" id="UP000231644">
    <property type="component" value="Unassembled WGS sequence"/>
</dbReference>
<sequence length="227" mass="22961">MSFLTKFKRGLATLTTTFTLALGLASVTATDAQAVGIPHLAYANASGSFMLDNNAVDETFALGLGGTFSAGFDPLQMSGVTASTVLEVTGSLDITSPFGPMSFSDSTLITAGALAGLLNNILSNSVVSGLISHILSNDPAGYPLLGGTLTSNYSNVVTGPTDITGDFTLGYAHNQTALPGLPSILVPGSFSAALTIDVVPPAVPLPATLPLMLAGFGGLVALRRKRG</sequence>
<name>A0A1I1H5K0_9RHOB</name>
<dbReference type="InterPro" id="IPR022472">
    <property type="entry name" value="VPLPA-CTERM"/>
</dbReference>
<accession>A0A1I1H5K0</accession>
<evidence type="ECO:0000256" key="2">
    <source>
        <dbReference type="SAM" id="SignalP"/>
    </source>
</evidence>
<dbReference type="EMBL" id="FOLX01000001">
    <property type="protein sequence ID" value="SFC19277.1"/>
    <property type="molecule type" value="Genomic_DNA"/>
</dbReference>
<feature type="signal peptide" evidence="2">
    <location>
        <begin position="1"/>
        <end position="34"/>
    </location>
</feature>
<evidence type="ECO:0000313" key="4">
    <source>
        <dbReference type="Proteomes" id="UP000231644"/>
    </source>
</evidence>
<keyword evidence="1" id="KW-1133">Transmembrane helix</keyword>
<feature type="chain" id="PRO_5014189757" evidence="2">
    <location>
        <begin position="35"/>
        <end position="227"/>
    </location>
</feature>
<reference evidence="3 4" key="1">
    <citation type="submission" date="2016-10" db="EMBL/GenBank/DDBJ databases">
        <authorList>
            <person name="de Groot N.N."/>
        </authorList>
    </citation>
    <scope>NUCLEOTIDE SEQUENCE [LARGE SCALE GENOMIC DNA]</scope>
    <source>
        <strain evidence="3 4">DSM 29619</strain>
    </source>
</reference>
<evidence type="ECO:0000256" key="1">
    <source>
        <dbReference type="SAM" id="Phobius"/>
    </source>
</evidence>